<dbReference type="PANTHER" id="PTHR13288:SF8">
    <property type="entry name" value="SPLICING FACTOR 45"/>
    <property type="match status" value="1"/>
</dbReference>
<dbReference type="Pfam" id="PF00076">
    <property type="entry name" value="RRM_1"/>
    <property type="match status" value="1"/>
</dbReference>
<dbReference type="GO" id="GO:0071011">
    <property type="term" value="C:precatalytic spliceosome"/>
    <property type="evidence" value="ECO:0007669"/>
    <property type="project" value="TreeGrafter"/>
</dbReference>
<dbReference type="PROSITE" id="PS50102">
    <property type="entry name" value="RRM"/>
    <property type="match status" value="1"/>
</dbReference>
<dbReference type="CDD" id="cd12647">
    <property type="entry name" value="RRM_UHM_SPF45"/>
    <property type="match status" value="1"/>
</dbReference>
<feature type="compositionally biased region" description="Basic and acidic residues" evidence="9">
    <location>
        <begin position="1"/>
        <end position="29"/>
    </location>
</feature>
<name>A0A0K2UPX3_LEPSM</name>
<evidence type="ECO:0000256" key="5">
    <source>
        <dbReference type="ARBA" id="ARBA00023242"/>
    </source>
</evidence>
<keyword evidence="2 8" id="KW-0507">mRNA processing</keyword>
<dbReference type="PANTHER" id="PTHR13288">
    <property type="entry name" value="SPLICING FACTOR 45 SPF45"/>
    <property type="match status" value="1"/>
</dbReference>
<dbReference type="InterPro" id="IPR000504">
    <property type="entry name" value="RRM_dom"/>
</dbReference>
<keyword evidence="3 8" id="KW-0694">RNA-binding</keyword>
<evidence type="ECO:0000256" key="9">
    <source>
        <dbReference type="SAM" id="MobiDB-lite"/>
    </source>
</evidence>
<feature type="domain" description="RRM" evidence="10">
    <location>
        <begin position="196"/>
        <end position="282"/>
    </location>
</feature>
<evidence type="ECO:0000256" key="2">
    <source>
        <dbReference type="ARBA" id="ARBA00022664"/>
    </source>
</evidence>
<feature type="region of interest" description="Disordered" evidence="9">
    <location>
        <begin position="1"/>
        <end position="107"/>
    </location>
</feature>
<reference evidence="12" key="1">
    <citation type="submission" date="2014-05" db="EMBL/GenBank/DDBJ databases">
        <authorList>
            <person name="Chronopoulou M."/>
        </authorList>
    </citation>
    <scope>NUCLEOTIDE SEQUENCE</scope>
    <source>
        <tissue evidence="12">Whole organism</tissue>
    </source>
</reference>
<dbReference type="InterPro" id="IPR040052">
    <property type="entry name" value="RBM17"/>
</dbReference>
<evidence type="ECO:0000256" key="4">
    <source>
        <dbReference type="ARBA" id="ARBA00023187"/>
    </source>
</evidence>
<evidence type="ECO:0000256" key="6">
    <source>
        <dbReference type="ARBA" id="ARBA00065586"/>
    </source>
</evidence>
<organism evidence="12">
    <name type="scientific">Lepeophtheirus salmonis</name>
    <name type="common">Salmon louse</name>
    <name type="synonym">Caligus salmonis</name>
    <dbReference type="NCBI Taxonomy" id="72036"/>
    <lineage>
        <taxon>Eukaryota</taxon>
        <taxon>Metazoa</taxon>
        <taxon>Ecdysozoa</taxon>
        <taxon>Arthropoda</taxon>
        <taxon>Crustacea</taxon>
        <taxon>Multicrustacea</taxon>
        <taxon>Hexanauplia</taxon>
        <taxon>Copepoda</taxon>
        <taxon>Siphonostomatoida</taxon>
        <taxon>Caligidae</taxon>
        <taxon>Lepeophtheirus</taxon>
    </lineage>
</organism>
<accession>A0A0K2UPX3</accession>
<feature type="domain" description="G-patch" evidence="11">
    <location>
        <begin position="109"/>
        <end position="155"/>
    </location>
</feature>
<evidence type="ECO:0000256" key="8">
    <source>
        <dbReference type="PIRNR" id="PIRNR031066"/>
    </source>
</evidence>
<evidence type="ECO:0000256" key="7">
    <source>
        <dbReference type="ARBA" id="ARBA00074919"/>
    </source>
</evidence>
<keyword evidence="8" id="KW-0747">Spliceosome</keyword>
<dbReference type="SMART" id="SM00443">
    <property type="entry name" value="G_patch"/>
    <property type="match status" value="1"/>
</dbReference>
<feature type="compositionally biased region" description="Polar residues" evidence="9">
    <location>
        <begin position="162"/>
        <end position="174"/>
    </location>
</feature>
<evidence type="ECO:0000256" key="3">
    <source>
        <dbReference type="ARBA" id="ARBA00022884"/>
    </source>
</evidence>
<dbReference type="InterPro" id="IPR003954">
    <property type="entry name" value="RRM_euk-type"/>
</dbReference>
<comment type="subunit">
    <text evidence="8">Associates with the spliceosome.</text>
</comment>
<dbReference type="AlphaFoldDB" id="A0A0K2UPX3"/>
<evidence type="ECO:0000313" key="12">
    <source>
        <dbReference type="EMBL" id="CDW39887.1"/>
    </source>
</evidence>
<evidence type="ECO:0000256" key="1">
    <source>
        <dbReference type="ARBA" id="ARBA00004123"/>
    </source>
</evidence>
<feature type="region of interest" description="Disordered" evidence="9">
    <location>
        <begin position="142"/>
        <end position="182"/>
    </location>
</feature>
<sequence length="292" mass="32409">MKRQTQEEIAETKKRRYTENSRERARERFNQTLSPSSSGFSRRRHSDDEEDEERRGSRRRRERRSNTGSSSAGGGAAIAPPPSLTETSNPSEFVPPGGSMTDKGGGMAGLDVAAKIMAKYGYKQGQGLGRDEQGMSMALSVEKTSKRGGRIVHEKDLKQQPPEDTSPNTLQGSFSEECGGGGGKPSITDMMKNPSKVVLCKNMVGPGEVDEFLEPEVKEECNEKYGDVVRVFIYEVSNASSEEDAVRIFIEFKRVESAIKAVVDLNGRFFGGREVQANFYDFHKFNNQKLDE</sequence>
<evidence type="ECO:0000259" key="10">
    <source>
        <dbReference type="PROSITE" id="PS50102"/>
    </source>
</evidence>
<dbReference type="SMART" id="SM00361">
    <property type="entry name" value="RRM_1"/>
    <property type="match status" value="1"/>
</dbReference>
<dbReference type="GO" id="GO:0005654">
    <property type="term" value="C:nucleoplasm"/>
    <property type="evidence" value="ECO:0007669"/>
    <property type="project" value="UniProtKB-UniRule"/>
</dbReference>
<dbReference type="PROSITE" id="PS50174">
    <property type="entry name" value="G_PATCH"/>
    <property type="match status" value="1"/>
</dbReference>
<dbReference type="GO" id="GO:0003723">
    <property type="term" value="F:RNA binding"/>
    <property type="evidence" value="ECO:0007669"/>
    <property type="project" value="UniProtKB-UniRule"/>
</dbReference>
<keyword evidence="5 8" id="KW-0539">Nucleus</keyword>
<dbReference type="GO" id="GO:0045292">
    <property type="term" value="P:mRNA cis splicing, via spliceosome"/>
    <property type="evidence" value="ECO:0007669"/>
    <property type="project" value="UniProtKB-UniRule"/>
</dbReference>
<dbReference type="FunFam" id="3.30.70.330:FF:000079">
    <property type="entry name" value="Putative splicing factor 45"/>
    <property type="match status" value="1"/>
</dbReference>
<keyword evidence="4 8" id="KW-0508">mRNA splicing</keyword>
<comment type="subunit">
    <text evidence="6">Binds SXL. Associates with the spliceosome. Interacts with SF3B1, SF1 and U2AF2.</text>
</comment>
<proteinExistence type="predicted"/>
<dbReference type="EMBL" id="HACA01022526">
    <property type="protein sequence ID" value="CDW39887.1"/>
    <property type="molecule type" value="Transcribed_RNA"/>
</dbReference>
<gene>
    <name evidence="12" type="primary">Spf45</name>
</gene>
<dbReference type="Gene3D" id="3.30.70.330">
    <property type="match status" value="1"/>
</dbReference>
<dbReference type="SUPFAM" id="SSF54928">
    <property type="entry name" value="RNA-binding domain, RBD"/>
    <property type="match status" value="1"/>
</dbReference>
<feature type="compositionally biased region" description="Polar residues" evidence="9">
    <location>
        <begin position="30"/>
        <end position="40"/>
    </location>
</feature>
<dbReference type="InterPro" id="IPR012677">
    <property type="entry name" value="Nucleotide-bd_a/b_plait_sf"/>
</dbReference>
<dbReference type="InterPro" id="IPR034653">
    <property type="entry name" value="SPF45_RRM"/>
</dbReference>
<dbReference type="InterPro" id="IPR035979">
    <property type="entry name" value="RBD_domain_sf"/>
</dbReference>
<dbReference type="Pfam" id="PF01585">
    <property type="entry name" value="G-patch"/>
    <property type="match status" value="1"/>
</dbReference>
<dbReference type="GO" id="GO:0000380">
    <property type="term" value="P:alternative mRNA splicing, via spliceosome"/>
    <property type="evidence" value="ECO:0007669"/>
    <property type="project" value="TreeGrafter"/>
</dbReference>
<dbReference type="InterPro" id="IPR000467">
    <property type="entry name" value="G_patch_dom"/>
</dbReference>
<comment type="function">
    <text evidence="8">Splice factor that binds to the single-stranded 3'AG at the exon/intron border and promotes its utilization in the second catalytic step. Involved in the regulation of alternative splicing and the utilization of cryptic splice sites.</text>
</comment>
<protein>
    <recommendedName>
        <fullName evidence="7 8">Splicing factor 45</fullName>
    </recommendedName>
    <alternativeName>
        <fullName evidence="8">RNA-binding motif protein 17</fullName>
    </alternativeName>
</protein>
<evidence type="ECO:0000259" key="11">
    <source>
        <dbReference type="PROSITE" id="PS50174"/>
    </source>
</evidence>
<dbReference type="PIRSF" id="PIRSF031066">
    <property type="entry name" value="Splicing_factor_SPF45"/>
    <property type="match status" value="1"/>
</dbReference>
<dbReference type="OrthoDB" id="5411533at2759"/>
<comment type="subcellular location">
    <subcellularLocation>
        <location evidence="1 8">Nucleus</location>
    </subcellularLocation>
</comment>